<dbReference type="InterPro" id="IPR002320">
    <property type="entry name" value="Thr-tRNA-ligase_IIa"/>
</dbReference>
<evidence type="ECO:0000259" key="12">
    <source>
        <dbReference type="PROSITE" id="PS50862"/>
    </source>
</evidence>
<dbReference type="InterPro" id="IPR004154">
    <property type="entry name" value="Anticodon-bd"/>
</dbReference>
<keyword evidence="3 13" id="KW-0436">Ligase</keyword>
<keyword evidence="7" id="KW-0067">ATP-binding</keyword>
<dbReference type="InterPro" id="IPR006195">
    <property type="entry name" value="aa-tRNA-synth_II"/>
</dbReference>
<dbReference type="GO" id="GO:0046872">
    <property type="term" value="F:metal ion binding"/>
    <property type="evidence" value="ECO:0007669"/>
    <property type="project" value="UniProtKB-KW"/>
</dbReference>
<dbReference type="GO" id="GO:0006435">
    <property type="term" value="P:threonyl-tRNA aminoacylation"/>
    <property type="evidence" value="ECO:0007669"/>
    <property type="project" value="UniProtKB-UniRule"/>
</dbReference>
<dbReference type="CDD" id="cd00771">
    <property type="entry name" value="ThrRS_core"/>
    <property type="match status" value="1"/>
</dbReference>
<evidence type="ECO:0000256" key="5">
    <source>
        <dbReference type="ARBA" id="ARBA00022741"/>
    </source>
</evidence>
<keyword evidence="8" id="KW-0648">Protein biosynthesis</keyword>
<evidence type="ECO:0000256" key="6">
    <source>
        <dbReference type="ARBA" id="ARBA00022833"/>
    </source>
</evidence>
<dbReference type="CDD" id="cd00860">
    <property type="entry name" value="ThrRS_anticodon"/>
    <property type="match status" value="1"/>
</dbReference>
<name>A0A1F5KUD5_9BACT</name>
<dbReference type="InterPro" id="IPR002314">
    <property type="entry name" value="aa-tRNA-synt_IIb"/>
</dbReference>
<evidence type="ECO:0000256" key="4">
    <source>
        <dbReference type="ARBA" id="ARBA00022723"/>
    </source>
</evidence>
<evidence type="ECO:0000256" key="8">
    <source>
        <dbReference type="ARBA" id="ARBA00022917"/>
    </source>
</evidence>
<dbReference type="FunFam" id="3.40.50.800:FF:000001">
    <property type="entry name" value="Threonine--tRNA ligase"/>
    <property type="match status" value="1"/>
</dbReference>
<evidence type="ECO:0000256" key="3">
    <source>
        <dbReference type="ARBA" id="ARBA00022598"/>
    </source>
</evidence>
<evidence type="ECO:0000256" key="2">
    <source>
        <dbReference type="ARBA" id="ARBA00013163"/>
    </source>
</evidence>
<dbReference type="SUPFAM" id="SSF55681">
    <property type="entry name" value="Class II aaRS and biotin synthetases"/>
    <property type="match status" value="1"/>
</dbReference>
<keyword evidence="5" id="KW-0547">Nucleotide-binding</keyword>
<proteinExistence type="inferred from homology"/>
<dbReference type="InterPro" id="IPR036621">
    <property type="entry name" value="Anticodon-bd_dom_sf"/>
</dbReference>
<comment type="similarity">
    <text evidence="1">Belongs to the class-II aminoacyl-tRNA synthetase family.</text>
</comment>
<sequence>MNNNLKDHRQIGQELDLFVVSERVGGGLPLFTPKGTIIRKVIHDFIEQLQKEFGYSDVWIPHLAKAELYKLSGHLEKYPEYFKVKSSIGDEFVLKPMDCPHHMEIFRAKPRSYKDLPIAYNEFTTNYRDEQSGELNGLLRVRALTIDDCHIFCREDQILEEARKVYKTIVSFYKAFNFEISVRLSFKDPKNKEKYIGLDKTWEKAENAIRELAKDVEFEKRDGIGEAAFYGPKLDFMIKDVLEREWQLATIQLDYFIPERLGVEYVDSDGSKKTPVVIHRAIAGSIERFIGILIEQYQGAFLTWLSPVQVIIVPISDRNLKYARNVFDQLLTSKIRVEIDSRAETMQSKIRDATLQKIPYILIIGGREEKEGKVAIRTREGKDLGTQKIDEFIAKVKSEIESKI</sequence>
<dbReference type="PANTHER" id="PTHR11451">
    <property type="entry name" value="THREONINE-TRNA LIGASE"/>
    <property type="match status" value="1"/>
</dbReference>
<dbReference type="NCBIfam" id="TIGR00418">
    <property type="entry name" value="thrS"/>
    <property type="match status" value="1"/>
</dbReference>
<dbReference type="PROSITE" id="PS50862">
    <property type="entry name" value="AA_TRNA_LIGASE_II"/>
    <property type="match status" value="1"/>
</dbReference>
<dbReference type="EC" id="6.1.1.3" evidence="2 11"/>
<comment type="caution">
    <text evidence="13">The sequence shown here is derived from an EMBL/GenBank/DDBJ whole genome shotgun (WGS) entry which is preliminary data.</text>
</comment>
<comment type="catalytic activity">
    <reaction evidence="10">
        <text>tRNA(Thr) + L-threonine + ATP = L-threonyl-tRNA(Thr) + AMP + diphosphate + H(+)</text>
        <dbReference type="Rhea" id="RHEA:24624"/>
        <dbReference type="Rhea" id="RHEA-COMP:9670"/>
        <dbReference type="Rhea" id="RHEA-COMP:9704"/>
        <dbReference type="ChEBI" id="CHEBI:15378"/>
        <dbReference type="ChEBI" id="CHEBI:30616"/>
        <dbReference type="ChEBI" id="CHEBI:33019"/>
        <dbReference type="ChEBI" id="CHEBI:57926"/>
        <dbReference type="ChEBI" id="CHEBI:78442"/>
        <dbReference type="ChEBI" id="CHEBI:78534"/>
        <dbReference type="ChEBI" id="CHEBI:456215"/>
        <dbReference type="EC" id="6.1.1.3"/>
    </reaction>
</comment>
<evidence type="ECO:0000256" key="7">
    <source>
        <dbReference type="ARBA" id="ARBA00022840"/>
    </source>
</evidence>
<dbReference type="Proteomes" id="UP000178565">
    <property type="component" value="Unassembled WGS sequence"/>
</dbReference>
<dbReference type="EMBL" id="MFDM01000002">
    <property type="protein sequence ID" value="OGE44444.1"/>
    <property type="molecule type" value="Genomic_DNA"/>
</dbReference>
<dbReference type="SUPFAM" id="SSF52954">
    <property type="entry name" value="Class II aaRS ABD-related"/>
    <property type="match status" value="1"/>
</dbReference>
<reference evidence="13 14" key="1">
    <citation type="journal article" date="2016" name="Nat. Commun.">
        <title>Thousands of microbial genomes shed light on interconnected biogeochemical processes in an aquifer system.</title>
        <authorList>
            <person name="Anantharaman K."/>
            <person name="Brown C.T."/>
            <person name="Hug L.A."/>
            <person name="Sharon I."/>
            <person name="Castelle C.J."/>
            <person name="Probst A.J."/>
            <person name="Thomas B.C."/>
            <person name="Singh A."/>
            <person name="Wilkins M.J."/>
            <person name="Karaoz U."/>
            <person name="Brodie E.L."/>
            <person name="Williams K.H."/>
            <person name="Hubbard S.S."/>
            <person name="Banfield J.F."/>
        </authorList>
    </citation>
    <scope>NUCLEOTIDE SEQUENCE [LARGE SCALE GENOMIC DNA]</scope>
</reference>
<dbReference type="InterPro" id="IPR047246">
    <property type="entry name" value="ThrRS_anticodon"/>
</dbReference>
<protein>
    <recommendedName>
        <fullName evidence="2 11">Threonine--tRNA ligase</fullName>
        <ecNumber evidence="2 11">6.1.1.3</ecNumber>
    </recommendedName>
</protein>
<dbReference type="Pfam" id="PF03129">
    <property type="entry name" value="HGTP_anticodon"/>
    <property type="match status" value="1"/>
</dbReference>
<feature type="domain" description="Aminoacyl-transfer RNA synthetases class-II family profile" evidence="12">
    <location>
        <begin position="38"/>
        <end position="314"/>
    </location>
</feature>
<accession>A0A1F5KUD5</accession>
<keyword evidence="6" id="KW-0862">Zinc</keyword>
<dbReference type="Gene3D" id="3.30.930.10">
    <property type="entry name" value="Bira Bifunctional Protein, Domain 2"/>
    <property type="match status" value="1"/>
</dbReference>
<dbReference type="PRINTS" id="PR01047">
    <property type="entry name" value="TRNASYNTHTHR"/>
</dbReference>
<dbReference type="Pfam" id="PF00587">
    <property type="entry name" value="tRNA-synt_2b"/>
    <property type="match status" value="1"/>
</dbReference>
<evidence type="ECO:0000256" key="11">
    <source>
        <dbReference type="NCBIfam" id="TIGR00418"/>
    </source>
</evidence>
<dbReference type="Gene3D" id="3.40.50.800">
    <property type="entry name" value="Anticodon-binding domain"/>
    <property type="match status" value="1"/>
</dbReference>
<dbReference type="GO" id="GO:0004829">
    <property type="term" value="F:threonine-tRNA ligase activity"/>
    <property type="evidence" value="ECO:0007669"/>
    <property type="project" value="UniProtKB-UniRule"/>
</dbReference>
<evidence type="ECO:0000313" key="13">
    <source>
        <dbReference type="EMBL" id="OGE44444.1"/>
    </source>
</evidence>
<evidence type="ECO:0000256" key="10">
    <source>
        <dbReference type="ARBA" id="ARBA00049515"/>
    </source>
</evidence>
<dbReference type="InterPro" id="IPR045864">
    <property type="entry name" value="aa-tRNA-synth_II/BPL/LPL"/>
</dbReference>
<gene>
    <name evidence="13" type="ORF">A3B45_02125</name>
</gene>
<keyword evidence="4" id="KW-0479">Metal-binding</keyword>
<evidence type="ECO:0000256" key="1">
    <source>
        <dbReference type="ARBA" id="ARBA00008226"/>
    </source>
</evidence>
<dbReference type="STRING" id="1797785.A3B45_02125"/>
<keyword evidence="9" id="KW-0030">Aminoacyl-tRNA synthetase</keyword>
<evidence type="ECO:0000256" key="9">
    <source>
        <dbReference type="ARBA" id="ARBA00023146"/>
    </source>
</evidence>
<dbReference type="GO" id="GO:0005737">
    <property type="term" value="C:cytoplasm"/>
    <property type="evidence" value="ECO:0007669"/>
    <property type="project" value="UniProtKB-UniRule"/>
</dbReference>
<dbReference type="AlphaFoldDB" id="A0A1F5KUD5"/>
<dbReference type="InterPro" id="IPR033728">
    <property type="entry name" value="ThrRS_core"/>
</dbReference>
<dbReference type="FunFam" id="3.30.930.10:FF:000002">
    <property type="entry name" value="Threonine--tRNA ligase"/>
    <property type="match status" value="1"/>
</dbReference>
<dbReference type="PANTHER" id="PTHR11451:SF44">
    <property type="entry name" value="THREONINE--TRNA LIGASE, CHLOROPLASTIC_MITOCHONDRIAL 2"/>
    <property type="match status" value="1"/>
</dbReference>
<organism evidence="13 14">
    <name type="scientific">Candidatus Daviesbacteria bacterium RIFCSPLOWO2_01_FULL_39_12</name>
    <dbReference type="NCBI Taxonomy" id="1797785"/>
    <lineage>
        <taxon>Bacteria</taxon>
        <taxon>Candidatus Daviesiibacteriota</taxon>
    </lineage>
</organism>
<evidence type="ECO:0000313" key="14">
    <source>
        <dbReference type="Proteomes" id="UP000178565"/>
    </source>
</evidence>
<dbReference type="GO" id="GO:0005524">
    <property type="term" value="F:ATP binding"/>
    <property type="evidence" value="ECO:0007669"/>
    <property type="project" value="UniProtKB-KW"/>
</dbReference>